<proteinExistence type="predicted"/>
<dbReference type="EMBL" id="JAUDZE010000002">
    <property type="protein sequence ID" value="MDN0014258.1"/>
    <property type="molecule type" value="Genomic_DNA"/>
</dbReference>
<feature type="domain" description="Lcl C-terminal" evidence="3">
    <location>
        <begin position="439"/>
        <end position="579"/>
    </location>
</feature>
<feature type="signal peptide" evidence="2">
    <location>
        <begin position="1"/>
        <end position="22"/>
    </location>
</feature>
<evidence type="ECO:0000256" key="1">
    <source>
        <dbReference type="SAM" id="MobiDB-lite"/>
    </source>
</evidence>
<sequence>MKRSLIYTAVFSAMMMVTGCGGGDGSSTSDDKGQSTQLDKTPIKQNQLYGANIDGIPSYYIDDGINKSSYFYDKEQVAGIVENNDGRTNFLFSDDFNELIVSNAKSNIKVEVKQINDDTVYQTLSDLNGNVLGTFAYFYEEGKIYLAPLNSQGQIDKTQKKDITQEYNSVVSQFEQRNMSVRSTVSQVFSSISATSKATFNEIMAARSPIKSRELDCGIVEDALDGKVEEVAKKVLVNAGKNVSSIFVTALGGYLLAGLCPPCTPVIVAVAKSMLLLQRNAEDYDNVISDNQQAFDNLNFAKKELDEWKDLDEWQTPPPVKEEPKQCLVGEVLVNGVCKKEEKKCAANENIVDGVCKKVEPICDVGETLVNGVCKKVEPICDVGEKLIDGVCEEERKCLINEKVVDGACITKDTTEFTKFNKKGEKIVDTWLDRIDPDCVLDNKTGLMWELEKTSHYSDKNVGFRSKDYRYSWGNGDYADPAEFYPERIIDNKPPYGESCGKSLILCNTTAYIAKMNSEKFCGYSDWRLPTEHEITALAAKINNLGWAVMGDYFSFQFGTPDLIWYHEANNKSKGWFFDSYNREKFIYKGGNKEEVAAGKIDGGIVAVRDAF</sequence>
<name>A0ABT7WNL9_9GAMM</name>
<dbReference type="Proteomes" id="UP001168524">
    <property type="component" value="Unassembled WGS sequence"/>
</dbReference>
<evidence type="ECO:0000313" key="5">
    <source>
        <dbReference type="Proteomes" id="UP001168524"/>
    </source>
</evidence>
<comment type="caution">
    <text evidence="4">The sequence shown here is derived from an EMBL/GenBank/DDBJ whole genome shotgun (WGS) entry which is preliminary data.</text>
</comment>
<dbReference type="InterPro" id="IPR011460">
    <property type="entry name" value="Lcl_C"/>
</dbReference>
<gene>
    <name evidence="4" type="ORF">QTA56_08405</name>
</gene>
<evidence type="ECO:0000313" key="4">
    <source>
        <dbReference type="EMBL" id="MDN0014258.1"/>
    </source>
</evidence>
<evidence type="ECO:0000256" key="2">
    <source>
        <dbReference type="SAM" id="SignalP"/>
    </source>
</evidence>
<dbReference type="PROSITE" id="PS51257">
    <property type="entry name" value="PROKAR_LIPOPROTEIN"/>
    <property type="match status" value="1"/>
</dbReference>
<keyword evidence="2" id="KW-0732">Signal</keyword>
<dbReference type="RefSeq" id="WP_267980505.1">
    <property type="nucleotide sequence ID" value="NZ_JAPQKF010000002.1"/>
</dbReference>
<keyword evidence="5" id="KW-1185">Reference proteome</keyword>
<organism evidence="4 5">
    <name type="scientific">Acinetobacter thutiue</name>
    <dbReference type="NCBI Taxonomy" id="2998078"/>
    <lineage>
        <taxon>Bacteria</taxon>
        <taxon>Pseudomonadati</taxon>
        <taxon>Pseudomonadota</taxon>
        <taxon>Gammaproteobacteria</taxon>
        <taxon>Moraxellales</taxon>
        <taxon>Moraxellaceae</taxon>
        <taxon>Acinetobacter</taxon>
    </lineage>
</organism>
<protein>
    <submittedName>
        <fullName evidence="4">DUF1566 domain-containing protein</fullName>
    </submittedName>
</protein>
<accession>A0ABT7WNL9</accession>
<feature type="chain" id="PRO_5046390962" evidence="2">
    <location>
        <begin position="23"/>
        <end position="612"/>
    </location>
</feature>
<dbReference type="Pfam" id="PF07603">
    <property type="entry name" value="Lcl_C"/>
    <property type="match status" value="1"/>
</dbReference>
<feature type="region of interest" description="Disordered" evidence="1">
    <location>
        <begin position="22"/>
        <end position="41"/>
    </location>
</feature>
<evidence type="ECO:0000259" key="3">
    <source>
        <dbReference type="Pfam" id="PF07603"/>
    </source>
</evidence>
<reference evidence="4" key="1">
    <citation type="submission" date="2023-06" db="EMBL/GenBank/DDBJ databases">
        <title>Two novel species of Acinetobacter isolated from motorbike repairing workshop in Vietnam.</title>
        <authorList>
            <person name="Le N.T.T."/>
        </authorList>
    </citation>
    <scope>NUCLEOTIDE SEQUENCE</scope>
    <source>
        <strain evidence="4">VNH17</strain>
    </source>
</reference>